<dbReference type="InterPro" id="IPR001387">
    <property type="entry name" value="Cro/C1-type_HTH"/>
</dbReference>
<dbReference type="GO" id="GO:0003677">
    <property type="term" value="F:DNA binding"/>
    <property type="evidence" value="ECO:0007669"/>
    <property type="project" value="InterPro"/>
</dbReference>
<accession>A0A7T5R3F7</accession>
<gene>
    <name evidence="2" type="ORF">HYS17_03515</name>
</gene>
<dbReference type="EMBL" id="CP066681">
    <property type="protein sequence ID" value="QQG36853.1"/>
    <property type="molecule type" value="Genomic_DNA"/>
</dbReference>
<dbReference type="InterPro" id="IPR010982">
    <property type="entry name" value="Lambda_DNA-bd_dom_sf"/>
</dbReference>
<dbReference type="Gene3D" id="1.10.260.40">
    <property type="entry name" value="lambda repressor-like DNA-binding domains"/>
    <property type="match status" value="1"/>
</dbReference>
<evidence type="ECO:0000259" key="1">
    <source>
        <dbReference type="SMART" id="SM00530"/>
    </source>
</evidence>
<dbReference type="SMART" id="SM00530">
    <property type="entry name" value="HTH_XRE"/>
    <property type="match status" value="1"/>
</dbReference>
<dbReference type="InterPro" id="IPR017507">
    <property type="entry name" value="Tscrpt_reg_HipB-like"/>
</dbReference>
<evidence type="ECO:0000313" key="2">
    <source>
        <dbReference type="EMBL" id="QQG36853.1"/>
    </source>
</evidence>
<proteinExistence type="predicted"/>
<protein>
    <submittedName>
        <fullName evidence="2">Helix-turn-helix transcriptional regulator</fullName>
    </submittedName>
</protein>
<dbReference type="SUPFAM" id="SSF47413">
    <property type="entry name" value="lambda repressor-like DNA-binding domains"/>
    <property type="match status" value="1"/>
</dbReference>
<sequence length="79" mass="8540">MKLTPEQLGQLVKQTRKAMGVTQKDLALTSGTGLRFIIELERGKPTCQIGKVLTVLHTLGIKLSLSTPPLKGGRDDQNA</sequence>
<organism evidence="2 3">
    <name type="scientific">Micavibrio aeruginosavorus</name>
    <dbReference type="NCBI Taxonomy" id="349221"/>
    <lineage>
        <taxon>Bacteria</taxon>
        <taxon>Pseudomonadati</taxon>
        <taxon>Bdellovibrionota</taxon>
        <taxon>Bdellovibrionia</taxon>
        <taxon>Bdellovibrionales</taxon>
        <taxon>Pseudobdellovibrionaceae</taxon>
        <taxon>Micavibrio</taxon>
    </lineage>
</organism>
<name>A0A7T5R3F7_9BACT</name>
<dbReference type="CDD" id="cd00093">
    <property type="entry name" value="HTH_XRE"/>
    <property type="match status" value="1"/>
</dbReference>
<dbReference type="NCBIfam" id="TIGR03070">
    <property type="entry name" value="couple_hipB"/>
    <property type="match status" value="1"/>
</dbReference>
<dbReference type="Proteomes" id="UP000595362">
    <property type="component" value="Chromosome"/>
</dbReference>
<evidence type="ECO:0000313" key="3">
    <source>
        <dbReference type="Proteomes" id="UP000595362"/>
    </source>
</evidence>
<feature type="domain" description="HTH cro/C1-type" evidence="1">
    <location>
        <begin position="11"/>
        <end position="66"/>
    </location>
</feature>
<dbReference type="AlphaFoldDB" id="A0A7T5R3F7"/>
<reference evidence="2 3" key="1">
    <citation type="submission" date="2020-07" db="EMBL/GenBank/DDBJ databases">
        <title>Huge and variable diversity of episymbiotic CPR bacteria and DPANN archaea in groundwater ecosystems.</title>
        <authorList>
            <person name="He C.Y."/>
            <person name="Keren R."/>
            <person name="Whittaker M."/>
            <person name="Farag I.F."/>
            <person name="Doudna J."/>
            <person name="Cate J.H.D."/>
            <person name="Banfield J.F."/>
        </authorList>
    </citation>
    <scope>NUCLEOTIDE SEQUENCE [LARGE SCALE GENOMIC DNA]</scope>
    <source>
        <strain evidence="2">NC_groundwater_70_Ag_B-0.1um_54_66</strain>
    </source>
</reference>